<keyword evidence="7" id="KW-1185">Reference proteome</keyword>
<sequence length="509" mass="59123">MLAVYKFLNRPRADDSSPLSRFYYAHDRLKRIVARLNALNGRVPRNPNWVDEFKMALKQVLNIIGEITDIVLPNPADRSPRNYRVKLNMSEFCNWNLSELFPAQIWFCAECLAAGSNISGRTIDTNIIRPLALEFVRTLRGLLDVLHNQALVNPMKVNTSLIRDHLKRFDCIFVNFEFSMLTLLGKVRTIEEYNHQQELAVLFSETLIRAVNLNYITDEQVEQCDPSIMYMLPRLAITWGLLYFTELLDVDNDCSQLSKLFQKSHGQLVLIRYLLQNLSPEQEKTLECYLISGRYDPTANTADIFSAEKFNAVTTRKLPITEDQRIHRLFIMICAVADNLHSKNPSEVNYFMKIAIQQAEPKNETLVKNDMSIPAEANLFYSHDFDSPIISDQRQFSSTNNLMHDSRWVPDERTSRCTACDVYFCLFRRRHHCRSCGRIFCSRCSEGRLPLPELGFIRPVRICDECFENRWIMLNSPSRRSASMRHPEDLGHENPMVFHHLVDSDENLI</sequence>
<dbReference type="PANTHER" id="PTHR46465:SF2">
    <property type="entry name" value="LATERAL SIGNALING TARGET PROTEIN 2 HOMOLOG"/>
    <property type="match status" value="1"/>
</dbReference>
<gene>
    <name evidence="6" type="ORF">DdX_11524</name>
</gene>
<evidence type="ECO:0000256" key="1">
    <source>
        <dbReference type="ARBA" id="ARBA00022723"/>
    </source>
</evidence>
<name>A0AAD4R174_9BILA</name>
<evidence type="ECO:0000259" key="5">
    <source>
        <dbReference type="PROSITE" id="PS50178"/>
    </source>
</evidence>
<evidence type="ECO:0000256" key="2">
    <source>
        <dbReference type="ARBA" id="ARBA00022771"/>
    </source>
</evidence>
<dbReference type="Gene3D" id="3.30.40.10">
    <property type="entry name" value="Zinc/RING finger domain, C3HC4 (zinc finger)"/>
    <property type="match status" value="1"/>
</dbReference>
<dbReference type="InterPro" id="IPR013083">
    <property type="entry name" value="Znf_RING/FYVE/PHD"/>
</dbReference>
<dbReference type="InterPro" id="IPR011011">
    <property type="entry name" value="Znf_FYVE_PHD"/>
</dbReference>
<dbReference type="Proteomes" id="UP001201812">
    <property type="component" value="Unassembled WGS sequence"/>
</dbReference>
<dbReference type="InterPro" id="IPR051118">
    <property type="entry name" value="LST-2"/>
</dbReference>
<reference evidence="6" key="1">
    <citation type="submission" date="2022-01" db="EMBL/GenBank/DDBJ databases">
        <title>Genome Sequence Resource for Two Populations of Ditylenchus destructor, the Migratory Endoparasitic Phytonematode.</title>
        <authorList>
            <person name="Zhang H."/>
            <person name="Lin R."/>
            <person name="Xie B."/>
        </authorList>
    </citation>
    <scope>NUCLEOTIDE SEQUENCE</scope>
    <source>
        <strain evidence="6">BazhouSP</strain>
    </source>
</reference>
<keyword evidence="2 4" id="KW-0863">Zinc-finger</keyword>
<evidence type="ECO:0000256" key="3">
    <source>
        <dbReference type="ARBA" id="ARBA00022833"/>
    </source>
</evidence>
<keyword evidence="3" id="KW-0862">Zinc</keyword>
<dbReference type="EMBL" id="JAKKPZ010000032">
    <property type="protein sequence ID" value="KAI1709126.1"/>
    <property type="molecule type" value="Genomic_DNA"/>
</dbReference>
<dbReference type="GO" id="GO:0008270">
    <property type="term" value="F:zinc ion binding"/>
    <property type="evidence" value="ECO:0007669"/>
    <property type="project" value="UniProtKB-KW"/>
</dbReference>
<comment type="caution">
    <text evidence="6">The sequence shown here is derived from an EMBL/GenBank/DDBJ whole genome shotgun (WGS) entry which is preliminary data.</text>
</comment>
<evidence type="ECO:0000313" key="6">
    <source>
        <dbReference type="EMBL" id="KAI1709126.1"/>
    </source>
</evidence>
<keyword evidence="1" id="KW-0479">Metal-binding</keyword>
<dbReference type="PROSITE" id="PS50178">
    <property type="entry name" value="ZF_FYVE"/>
    <property type="match status" value="1"/>
</dbReference>
<protein>
    <submittedName>
        <fullName evidence="6">FYVE zinc finger domain-containing protein</fullName>
    </submittedName>
</protein>
<accession>A0AAD4R174</accession>
<dbReference type="AlphaFoldDB" id="A0AAD4R174"/>
<dbReference type="SMART" id="SM00064">
    <property type="entry name" value="FYVE"/>
    <property type="match status" value="1"/>
</dbReference>
<dbReference type="SUPFAM" id="SSF57903">
    <property type="entry name" value="FYVE/PHD zinc finger"/>
    <property type="match status" value="1"/>
</dbReference>
<dbReference type="PANTHER" id="PTHR46465">
    <property type="entry name" value="LATERAL SIGNALING TARGET PROTEIN 2 HOMOLOG"/>
    <property type="match status" value="1"/>
</dbReference>
<dbReference type="InterPro" id="IPR017455">
    <property type="entry name" value="Znf_FYVE-rel"/>
</dbReference>
<dbReference type="Pfam" id="PF01363">
    <property type="entry name" value="FYVE"/>
    <property type="match status" value="1"/>
</dbReference>
<proteinExistence type="predicted"/>
<evidence type="ECO:0000313" key="7">
    <source>
        <dbReference type="Proteomes" id="UP001201812"/>
    </source>
</evidence>
<feature type="domain" description="FYVE-type" evidence="5">
    <location>
        <begin position="411"/>
        <end position="471"/>
    </location>
</feature>
<organism evidence="6 7">
    <name type="scientific">Ditylenchus destructor</name>
    <dbReference type="NCBI Taxonomy" id="166010"/>
    <lineage>
        <taxon>Eukaryota</taxon>
        <taxon>Metazoa</taxon>
        <taxon>Ecdysozoa</taxon>
        <taxon>Nematoda</taxon>
        <taxon>Chromadorea</taxon>
        <taxon>Rhabditida</taxon>
        <taxon>Tylenchina</taxon>
        <taxon>Tylenchomorpha</taxon>
        <taxon>Sphaerularioidea</taxon>
        <taxon>Anguinidae</taxon>
        <taxon>Anguininae</taxon>
        <taxon>Ditylenchus</taxon>
    </lineage>
</organism>
<evidence type="ECO:0000256" key="4">
    <source>
        <dbReference type="PROSITE-ProRule" id="PRU00091"/>
    </source>
</evidence>
<dbReference type="GO" id="GO:0031901">
    <property type="term" value="C:early endosome membrane"/>
    <property type="evidence" value="ECO:0007669"/>
    <property type="project" value="TreeGrafter"/>
</dbReference>
<dbReference type="InterPro" id="IPR000306">
    <property type="entry name" value="Znf_FYVE"/>
</dbReference>